<dbReference type="InterPro" id="IPR036661">
    <property type="entry name" value="Luciferase-like_sf"/>
</dbReference>
<dbReference type="RefSeq" id="WP_221857096.1">
    <property type="nucleotide sequence ID" value="NZ_BAAAYV010000025.1"/>
</dbReference>
<evidence type="ECO:0000313" key="3">
    <source>
        <dbReference type="EMBL" id="GAA3670066.1"/>
    </source>
</evidence>
<dbReference type="Gene3D" id="3.20.20.30">
    <property type="entry name" value="Luciferase-like domain"/>
    <property type="match status" value="1"/>
</dbReference>
<evidence type="ECO:0000313" key="4">
    <source>
        <dbReference type="Proteomes" id="UP001410795"/>
    </source>
</evidence>
<evidence type="ECO:0000259" key="2">
    <source>
        <dbReference type="Pfam" id="PF00296"/>
    </source>
</evidence>
<dbReference type="EMBL" id="BAAAYV010000025">
    <property type="protein sequence ID" value="GAA3670066.1"/>
    <property type="molecule type" value="Genomic_DNA"/>
</dbReference>
<dbReference type="Proteomes" id="UP001410795">
    <property type="component" value="Unassembled WGS sequence"/>
</dbReference>
<protein>
    <submittedName>
        <fullName evidence="3">LLM class flavin-dependent oxidoreductase</fullName>
    </submittedName>
</protein>
<evidence type="ECO:0000256" key="1">
    <source>
        <dbReference type="ARBA" id="ARBA00023002"/>
    </source>
</evidence>
<accession>A0ABP7BU98</accession>
<dbReference type="Pfam" id="PF00296">
    <property type="entry name" value="Bac_luciferase"/>
    <property type="match status" value="1"/>
</dbReference>
<feature type="domain" description="Luciferase-like" evidence="2">
    <location>
        <begin position="17"/>
        <end position="219"/>
    </location>
</feature>
<dbReference type="SUPFAM" id="SSF51679">
    <property type="entry name" value="Bacterial luciferase-like"/>
    <property type="match status" value="1"/>
</dbReference>
<reference evidence="4" key="1">
    <citation type="journal article" date="2019" name="Int. J. Syst. Evol. Microbiol.">
        <title>The Global Catalogue of Microorganisms (GCM) 10K type strain sequencing project: providing services to taxonomists for standard genome sequencing and annotation.</title>
        <authorList>
            <consortium name="The Broad Institute Genomics Platform"/>
            <consortium name="The Broad Institute Genome Sequencing Center for Infectious Disease"/>
            <person name="Wu L."/>
            <person name="Ma J."/>
        </authorList>
    </citation>
    <scope>NUCLEOTIDE SEQUENCE [LARGE SCALE GENOMIC DNA]</scope>
    <source>
        <strain evidence="4">JCM 16546</strain>
    </source>
</reference>
<proteinExistence type="predicted"/>
<keyword evidence="1" id="KW-0560">Oxidoreductase</keyword>
<keyword evidence="4" id="KW-1185">Reference proteome</keyword>
<name>A0ABP7BU98_9MICO</name>
<dbReference type="InterPro" id="IPR011251">
    <property type="entry name" value="Luciferase-like_dom"/>
</dbReference>
<sequence length="264" mass="27457">MSDAAQPTLGVVFRPQSPPEALREIVEAVDASPAAELWLWEDCFLEGGVSTAAAALAWSSRVRVGIGLLPVPLRNAALAAMELATLERLAPGRVIAGLGHGVLDWMGQVGARVESPLTLLREYATAVRALLAGETVDAAGRYVALDRVALDWPPAAPPELVLGATRPKTLALAGELGDGVLLTGDTDVEALRAARAIVDEARAAAGRAGRARVIVYTALDPGRSDLRDAVLRRTDELAAAGADAVAFHGTASSPDPRPFLDVLS</sequence>
<comment type="caution">
    <text evidence="3">The sequence shown here is derived from an EMBL/GenBank/DDBJ whole genome shotgun (WGS) entry which is preliminary data.</text>
</comment>
<dbReference type="CDD" id="cd01097">
    <property type="entry name" value="Tetrahydromethanopterin_reductase"/>
    <property type="match status" value="1"/>
</dbReference>
<dbReference type="PANTHER" id="PTHR43244">
    <property type="match status" value="1"/>
</dbReference>
<dbReference type="InterPro" id="IPR050564">
    <property type="entry name" value="F420-G6PD/mer"/>
</dbReference>
<gene>
    <name evidence="3" type="ORF">GCM10022202_35230</name>
</gene>
<organism evidence="3 4">
    <name type="scientific">Microbacterium marinilacus</name>
    <dbReference type="NCBI Taxonomy" id="415209"/>
    <lineage>
        <taxon>Bacteria</taxon>
        <taxon>Bacillati</taxon>
        <taxon>Actinomycetota</taxon>
        <taxon>Actinomycetes</taxon>
        <taxon>Micrococcales</taxon>
        <taxon>Microbacteriaceae</taxon>
        <taxon>Microbacterium</taxon>
    </lineage>
</organism>
<dbReference type="PANTHER" id="PTHR43244:SF1">
    <property type="entry name" value="5,10-METHYLENETETRAHYDROMETHANOPTERIN REDUCTASE"/>
    <property type="match status" value="1"/>
</dbReference>